<keyword evidence="1" id="KW-0812">Transmembrane</keyword>
<dbReference type="AlphaFoldDB" id="A0A3B0ZWN6"/>
<evidence type="ECO:0000256" key="1">
    <source>
        <dbReference type="SAM" id="Phobius"/>
    </source>
</evidence>
<organism evidence="2">
    <name type="scientific">hydrothermal vent metagenome</name>
    <dbReference type="NCBI Taxonomy" id="652676"/>
    <lineage>
        <taxon>unclassified sequences</taxon>
        <taxon>metagenomes</taxon>
        <taxon>ecological metagenomes</taxon>
    </lineage>
</organism>
<keyword evidence="1" id="KW-0472">Membrane</keyword>
<feature type="transmembrane region" description="Helical" evidence="1">
    <location>
        <begin position="82"/>
        <end position="104"/>
    </location>
</feature>
<evidence type="ECO:0000313" key="2">
    <source>
        <dbReference type="EMBL" id="VAW96201.1"/>
    </source>
</evidence>
<feature type="transmembrane region" description="Helical" evidence="1">
    <location>
        <begin position="56"/>
        <end position="75"/>
    </location>
</feature>
<evidence type="ECO:0008006" key="3">
    <source>
        <dbReference type="Google" id="ProtNLM"/>
    </source>
</evidence>
<gene>
    <name evidence="2" type="ORF">MNBD_GAMMA20-1621</name>
</gene>
<dbReference type="EMBL" id="UOFU01000089">
    <property type="protein sequence ID" value="VAW96201.1"/>
    <property type="molecule type" value="Genomic_DNA"/>
</dbReference>
<dbReference type="Pfam" id="PF13160">
    <property type="entry name" value="DUF3995"/>
    <property type="match status" value="1"/>
</dbReference>
<feature type="transmembrane region" description="Helical" evidence="1">
    <location>
        <begin position="124"/>
        <end position="143"/>
    </location>
</feature>
<protein>
    <recommendedName>
        <fullName evidence="3">DUF3995 domain-containing protein</fullName>
    </recommendedName>
</protein>
<accession>A0A3B0ZWN6</accession>
<name>A0A3B0ZWN6_9ZZZZ</name>
<dbReference type="InterPro" id="IPR025058">
    <property type="entry name" value="DUF3995"/>
</dbReference>
<reference evidence="2" key="1">
    <citation type="submission" date="2018-06" db="EMBL/GenBank/DDBJ databases">
        <authorList>
            <person name="Zhirakovskaya E."/>
        </authorList>
    </citation>
    <scope>NUCLEOTIDE SEQUENCE</scope>
</reference>
<proteinExistence type="predicted"/>
<sequence>MIMTTIALLIFSSLFAVALLHVAWAFGVFWPANDEQTLIDTVIGAPGMSEMPGTGLTLAVAAGIASAGIFALWGAKLVTLPLPAWMQSASLLVLAIIFGLRGFSSYLTIGPLSARTQPFAHLDQWFYAPLCLLICLGFVILLTRQ</sequence>
<keyword evidence="1" id="KW-1133">Transmembrane helix</keyword>